<accession>A0A0A8Y762</accession>
<organism evidence="1">
    <name type="scientific">Arundo donax</name>
    <name type="common">Giant reed</name>
    <name type="synonym">Donax arundinaceus</name>
    <dbReference type="NCBI Taxonomy" id="35708"/>
    <lineage>
        <taxon>Eukaryota</taxon>
        <taxon>Viridiplantae</taxon>
        <taxon>Streptophyta</taxon>
        <taxon>Embryophyta</taxon>
        <taxon>Tracheophyta</taxon>
        <taxon>Spermatophyta</taxon>
        <taxon>Magnoliopsida</taxon>
        <taxon>Liliopsida</taxon>
        <taxon>Poales</taxon>
        <taxon>Poaceae</taxon>
        <taxon>PACMAD clade</taxon>
        <taxon>Arundinoideae</taxon>
        <taxon>Arundineae</taxon>
        <taxon>Arundo</taxon>
    </lineage>
</organism>
<evidence type="ECO:0000313" key="1">
    <source>
        <dbReference type="EMBL" id="JAD20998.1"/>
    </source>
</evidence>
<reference evidence="1" key="2">
    <citation type="journal article" date="2015" name="Data Brief">
        <title>Shoot transcriptome of the giant reed, Arundo donax.</title>
        <authorList>
            <person name="Barrero R.A."/>
            <person name="Guerrero F.D."/>
            <person name="Moolhuijzen P."/>
            <person name="Goolsby J.A."/>
            <person name="Tidwell J."/>
            <person name="Bellgard S.E."/>
            <person name="Bellgard M.I."/>
        </authorList>
    </citation>
    <scope>NUCLEOTIDE SEQUENCE</scope>
    <source>
        <tissue evidence="1">Shoot tissue taken approximately 20 cm above the soil surface</tissue>
    </source>
</reference>
<proteinExistence type="predicted"/>
<dbReference type="AlphaFoldDB" id="A0A0A8Y762"/>
<reference evidence="1" key="1">
    <citation type="submission" date="2014-09" db="EMBL/GenBank/DDBJ databases">
        <authorList>
            <person name="Magalhaes I.L.F."/>
            <person name="Oliveira U."/>
            <person name="Santos F.R."/>
            <person name="Vidigal T.H.D.A."/>
            <person name="Brescovit A.D."/>
            <person name="Santos A.J."/>
        </authorList>
    </citation>
    <scope>NUCLEOTIDE SEQUENCE</scope>
    <source>
        <tissue evidence="1">Shoot tissue taken approximately 20 cm above the soil surface</tissue>
    </source>
</reference>
<dbReference type="EMBL" id="GBRH01276897">
    <property type="protein sequence ID" value="JAD20998.1"/>
    <property type="molecule type" value="Transcribed_RNA"/>
</dbReference>
<sequence length="34" mass="3951">MSSLKQMDECINHSLAWQMQCIRGSCRNMNICSM</sequence>
<protein>
    <submittedName>
        <fullName evidence="1">Uncharacterized protein</fullName>
    </submittedName>
</protein>
<name>A0A0A8Y762_ARUDO</name>